<dbReference type="InterPro" id="IPR036937">
    <property type="entry name" value="Adhesion_dom_fimbrial_sf"/>
</dbReference>
<dbReference type="InterPro" id="IPR008966">
    <property type="entry name" value="Adhesion_dom_sf"/>
</dbReference>
<dbReference type="EMBL" id="CAADJD010000001">
    <property type="protein sequence ID" value="VFS54958.1"/>
    <property type="molecule type" value="Genomic_DNA"/>
</dbReference>
<name>A0A485A5B7_KLUCR</name>
<feature type="signal peptide" evidence="5">
    <location>
        <begin position="1"/>
        <end position="21"/>
    </location>
</feature>
<comment type="similarity">
    <text evidence="2">Belongs to the fimbrial protein family.</text>
</comment>
<comment type="subcellular location">
    <subcellularLocation>
        <location evidence="1">Fimbrium</location>
    </subcellularLocation>
</comment>
<evidence type="ECO:0000259" key="6">
    <source>
        <dbReference type="Pfam" id="PF00419"/>
    </source>
</evidence>
<dbReference type="Pfam" id="PF00419">
    <property type="entry name" value="Fimbrial"/>
    <property type="match status" value="1"/>
</dbReference>
<accession>A0A485A5B7</accession>
<dbReference type="PANTHER" id="PTHR33420:SF12">
    <property type="entry name" value="FIMBRIN-LIKE PROTEIN FIMI-RELATED"/>
    <property type="match status" value="1"/>
</dbReference>
<evidence type="ECO:0000313" key="7">
    <source>
        <dbReference type="EMBL" id="VFS54958.1"/>
    </source>
</evidence>
<evidence type="ECO:0000256" key="1">
    <source>
        <dbReference type="ARBA" id="ARBA00004561"/>
    </source>
</evidence>
<dbReference type="InterPro" id="IPR000259">
    <property type="entry name" value="Adhesion_dom_fimbrial"/>
</dbReference>
<dbReference type="AlphaFoldDB" id="A0A485A5B7"/>
<dbReference type="PANTHER" id="PTHR33420">
    <property type="entry name" value="FIMBRIAL SUBUNIT ELFA-RELATED"/>
    <property type="match status" value="1"/>
</dbReference>
<keyword evidence="4" id="KW-0281">Fimbrium</keyword>
<feature type="chain" id="PRO_5019728527" evidence="5">
    <location>
        <begin position="22"/>
        <end position="357"/>
    </location>
</feature>
<keyword evidence="3 5" id="KW-0732">Signal</keyword>
<protein>
    <submittedName>
        <fullName evidence="7">Putative major fimbrial protein SthE</fullName>
    </submittedName>
</protein>
<dbReference type="GO" id="GO:0043709">
    <property type="term" value="P:cell adhesion involved in single-species biofilm formation"/>
    <property type="evidence" value="ECO:0007669"/>
    <property type="project" value="TreeGrafter"/>
</dbReference>
<organism evidence="7 8">
    <name type="scientific">Kluyvera cryocrescens</name>
    <name type="common">Kluyvera citrophila</name>
    <dbReference type="NCBI Taxonomy" id="580"/>
    <lineage>
        <taxon>Bacteria</taxon>
        <taxon>Pseudomonadati</taxon>
        <taxon>Pseudomonadota</taxon>
        <taxon>Gammaproteobacteria</taxon>
        <taxon>Enterobacterales</taxon>
        <taxon>Enterobacteriaceae</taxon>
        <taxon>Kluyvera</taxon>
    </lineage>
</organism>
<dbReference type="RefSeq" id="WP_061279504.1">
    <property type="nucleotide sequence ID" value="NZ_BCTM01000002.1"/>
</dbReference>
<keyword evidence="8" id="KW-1185">Reference proteome</keyword>
<sequence length="357" mass="36773">MKINQLFFFILFILFSQPSFANCARGGGIFADKSISTSTIALPANVVVESRSYSAGDPLYDSGWKSGSNSDLTISGCGRNYVVGFFYLNGPQVDSPGGTQVMPTNIPGLGVRVTAQNQAGPYDGAMPIDNNWHDGDRGSDHELRNSQYKVELVALGGPISSGQLSFGSPLAQVEFRESSSHTASGDVASNVALTNTNVTIKAMGCNADVSSINFAFGSIKMAEFDSTTKIAAPDTQTVTLSCESGTNVSLSLNGTPAAGNNANNTVIALTGEGNADVASGIGVQLGLQSSGYNSGSNGLPLNQSITLFSSSRNGSTYSSGGTGSQEQLIFSASYFKTGAVVTAGSANSSASITLTYN</sequence>
<proteinExistence type="inferred from homology"/>
<evidence type="ECO:0000256" key="3">
    <source>
        <dbReference type="ARBA" id="ARBA00022729"/>
    </source>
</evidence>
<evidence type="ECO:0000313" key="8">
    <source>
        <dbReference type="Proteomes" id="UP000401081"/>
    </source>
</evidence>
<dbReference type="NCBIfam" id="NF011820">
    <property type="entry name" value="PRK15292.1"/>
    <property type="match status" value="1"/>
</dbReference>
<feature type="domain" description="Fimbrial-type adhesion" evidence="6">
    <location>
        <begin position="198"/>
        <end position="356"/>
    </location>
</feature>
<reference evidence="7 8" key="1">
    <citation type="submission" date="2019-03" db="EMBL/GenBank/DDBJ databases">
        <authorList>
            <consortium name="Pathogen Informatics"/>
        </authorList>
    </citation>
    <scope>NUCLEOTIDE SEQUENCE [LARGE SCALE GENOMIC DNA]</scope>
    <source>
        <strain evidence="7 8">NCTC12993</strain>
    </source>
</reference>
<dbReference type="Proteomes" id="UP000401081">
    <property type="component" value="Unassembled WGS sequence"/>
</dbReference>
<evidence type="ECO:0000256" key="5">
    <source>
        <dbReference type="SAM" id="SignalP"/>
    </source>
</evidence>
<dbReference type="InterPro" id="IPR050263">
    <property type="entry name" value="Bact_Fimbrial_Adh_Pro"/>
</dbReference>
<dbReference type="SUPFAM" id="SSF49401">
    <property type="entry name" value="Bacterial adhesins"/>
    <property type="match status" value="1"/>
</dbReference>
<dbReference type="Gene3D" id="2.60.40.1090">
    <property type="entry name" value="Fimbrial-type adhesion domain"/>
    <property type="match status" value="1"/>
</dbReference>
<evidence type="ECO:0000256" key="2">
    <source>
        <dbReference type="ARBA" id="ARBA00006671"/>
    </source>
</evidence>
<dbReference type="Gene3D" id="2.60.40.3310">
    <property type="match status" value="1"/>
</dbReference>
<dbReference type="GO" id="GO:0009289">
    <property type="term" value="C:pilus"/>
    <property type="evidence" value="ECO:0007669"/>
    <property type="project" value="UniProtKB-SubCell"/>
</dbReference>
<evidence type="ECO:0000256" key="4">
    <source>
        <dbReference type="ARBA" id="ARBA00023263"/>
    </source>
</evidence>
<gene>
    <name evidence="7" type="ORF">NCTC12993_00108</name>
</gene>